<comment type="caution">
    <text evidence="3">The sequence shown here is derived from an EMBL/GenBank/DDBJ whole genome shotgun (WGS) entry which is preliminary data.</text>
</comment>
<dbReference type="Proteomes" id="UP000317422">
    <property type="component" value="Unassembled WGS sequence"/>
</dbReference>
<proteinExistence type="predicted"/>
<dbReference type="AlphaFoldDB" id="A0A543N6V0"/>
<reference evidence="3 4" key="1">
    <citation type="submission" date="2019-06" db="EMBL/GenBank/DDBJ databases">
        <title>Sequencing the genomes of 1000 actinobacteria strains.</title>
        <authorList>
            <person name="Klenk H.-P."/>
        </authorList>
    </citation>
    <scope>NUCLEOTIDE SEQUENCE [LARGE SCALE GENOMIC DNA]</scope>
    <source>
        <strain evidence="3 4">DSM 45015</strain>
    </source>
</reference>
<feature type="region of interest" description="Disordered" evidence="1">
    <location>
        <begin position="36"/>
        <end position="89"/>
    </location>
</feature>
<dbReference type="Pfam" id="PF20042">
    <property type="entry name" value="DUF6444"/>
    <property type="match status" value="1"/>
</dbReference>
<keyword evidence="4" id="KW-1185">Reference proteome</keyword>
<evidence type="ECO:0000313" key="4">
    <source>
        <dbReference type="Proteomes" id="UP000317422"/>
    </source>
</evidence>
<organism evidence="3 4">
    <name type="scientific">Haloactinospora alba</name>
    <dbReference type="NCBI Taxonomy" id="405555"/>
    <lineage>
        <taxon>Bacteria</taxon>
        <taxon>Bacillati</taxon>
        <taxon>Actinomycetota</taxon>
        <taxon>Actinomycetes</taxon>
        <taxon>Streptosporangiales</taxon>
        <taxon>Nocardiopsidaceae</taxon>
        <taxon>Haloactinospora</taxon>
    </lineage>
</organism>
<gene>
    <name evidence="3" type="ORF">FHX37_4280</name>
</gene>
<evidence type="ECO:0000313" key="3">
    <source>
        <dbReference type="EMBL" id="TQN27559.1"/>
    </source>
</evidence>
<evidence type="ECO:0000259" key="2">
    <source>
        <dbReference type="Pfam" id="PF20042"/>
    </source>
</evidence>
<evidence type="ECO:0000256" key="1">
    <source>
        <dbReference type="SAM" id="MobiDB-lite"/>
    </source>
</evidence>
<feature type="domain" description="DUF6444" evidence="2">
    <location>
        <begin position="11"/>
        <end position="79"/>
    </location>
</feature>
<dbReference type="OrthoDB" id="3638270at2"/>
<dbReference type="InterPro" id="IPR045618">
    <property type="entry name" value="DUF6444"/>
</dbReference>
<name>A0A543N6V0_9ACTN</name>
<sequence length="151" mass="16489">MPSPSSDASLEQLLARAEKLEAENTQLKRENAELKQWLSLDSTTSSKPPSSDGPAEPTPRSLRTRSERKPGKQPGDEGTILCQTGEPDQAVKHYPAHVRAVGPLFSGQGAPTHRIIRRTRPLLDAIEHIPHPTDTRLRAPADITNHAANTD</sequence>
<dbReference type="RefSeq" id="WP_141925995.1">
    <property type="nucleotide sequence ID" value="NZ_VFQC01000003.1"/>
</dbReference>
<feature type="compositionally biased region" description="Low complexity" evidence="1">
    <location>
        <begin position="38"/>
        <end position="52"/>
    </location>
</feature>
<dbReference type="EMBL" id="VFQC01000003">
    <property type="protein sequence ID" value="TQN27559.1"/>
    <property type="molecule type" value="Genomic_DNA"/>
</dbReference>
<protein>
    <recommendedName>
        <fullName evidence="2">DUF6444 domain-containing protein</fullName>
    </recommendedName>
</protein>
<feature type="region of interest" description="Disordered" evidence="1">
    <location>
        <begin position="131"/>
        <end position="151"/>
    </location>
</feature>
<accession>A0A543N6V0</accession>